<proteinExistence type="predicted"/>
<dbReference type="Proteomes" id="UP000248975">
    <property type="component" value="Unassembled WGS sequence"/>
</dbReference>
<dbReference type="AlphaFoldDB" id="A0A2W5SN60"/>
<accession>A0A2W5SN60</accession>
<evidence type="ECO:0000313" key="2">
    <source>
        <dbReference type="Proteomes" id="UP000248975"/>
    </source>
</evidence>
<sequence length="136" mass="15323">MLSRPLIPLLLLMAACGTPQERCINGVTRELRVINDLIQETELNLARGYRYDEITITRTFWVPCNPPIVVTQPNGSQQLIQPGGMCMDDEDEVIRRREAIDPISEQNKLNGLKKRQMALAKAAEPAIAQCRLLNPQ</sequence>
<comment type="caution">
    <text evidence="1">The sequence shown here is derived from an EMBL/GenBank/DDBJ whole genome shotgun (WGS) entry which is preliminary data.</text>
</comment>
<name>A0A2W5SN60_CERSP</name>
<protein>
    <submittedName>
        <fullName evidence="1">Uncharacterized protein</fullName>
    </submittedName>
</protein>
<gene>
    <name evidence="1" type="ORF">DI533_09730</name>
</gene>
<organism evidence="1 2">
    <name type="scientific">Cereibacter sphaeroides</name>
    <name type="common">Rhodobacter sphaeroides</name>
    <dbReference type="NCBI Taxonomy" id="1063"/>
    <lineage>
        <taxon>Bacteria</taxon>
        <taxon>Pseudomonadati</taxon>
        <taxon>Pseudomonadota</taxon>
        <taxon>Alphaproteobacteria</taxon>
        <taxon>Rhodobacterales</taxon>
        <taxon>Paracoccaceae</taxon>
        <taxon>Cereibacter</taxon>
    </lineage>
</organism>
<dbReference type="PROSITE" id="PS51257">
    <property type="entry name" value="PROKAR_LIPOPROTEIN"/>
    <property type="match status" value="1"/>
</dbReference>
<evidence type="ECO:0000313" key="1">
    <source>
        <dbReference type="EMBL" id="PZR00786.1"/>
    </source>
</evidence>
<dbReference type="EMBL" id="QFQS01000001">
    <property type="protein sequence ID" value="PZR00786.1"/>
    <property type="molecule type" value="Genomic_DNA"/>
</dbReference>
<reference evidence="1 2" key="1">
    <citation type="submission" date="2017-08" db="EMBL/GenBank/DDBJ databases">
        <title>Infants hospitalized years apart are colonized by the same room-sourced microbial strains.</title>
        <authorList>
            <person name="Brooks B."/>
            <person name="Olm M.R."/>
            <person name="Firek B.A."/>
            <person name="Baker R."/>
            <person name="Thomas B.C."/>
            <person name="Morowitz M.J."/>
            <person name="Banfield J.F."/>
        </authorList>
    </citation>
    <scope>NUCLEOTIDE SEQUENCE [LARGE SCALE GENOMIC DNA]</scope>
    <source>
        <strain evidence="1">S2_003_000_R2_11</strain>
    </source>
</reference>